<protein>
    <submittedName>
        <fullName evidence="2">Uncharacterized protein</fullName>
    </submittedName>
</protein>
<evidence type="ECO:0000313" key="2">
    <source>
        <dbReference type="EMBL" id="PQO40815.1"/>
    </source>
</evidence>
<keyword evidence="1" id="KW-0732">Signal</keyword>
<gene>
    <name evidence="2" type="ORF">C5Y96_01180</name>
</gene>
<organism evidence="2 3">
    <name type="scientific">Blastopirellula marina</name>
    <dbReference type="NCBI Taxonomy" id="124"/>
    <lineage>
        <taxon>Bacteria</taxon>
        <taxon>Pseudomonadati</taxon>
        <taxon>Planctomycetota</taxon>
        <taxon>Planctomycetia</taxon>
        <taxon>Pirellulales</taxon>
        <taxon>Pirellulaceae</taxon>
        <taxon>Blastopirellula</taxon>
    </lineage>
</organism>
<evidence type="ECO:0000313" key="3">
    <source>
        <dbReference type="Proteomes" id="UP000240009"/>
    </source>
</evidence>
<dbReference type="EMBL" id="PUIA01000010">
    <property type="protein sequence ID" value="PQO40815.1"/>
    <property type="molecule type" value="Genomic_DNA"/>
</dbReference>
<name>A0A2S8G8N2_9BACT</name>
<reference evidence="2 3" key="1">
    <citation type="submission" date="2018-02" db="EMBL/GenBank/DDBJ databases">
        <title>Comparative genomes isolates from brazilian mangrove.</title>
        <authorList>
            <person name="Araujo J.E."/>
            <person name="Taketani R.G."/>
            <person name="Silva M.C.P."/>
            <person name="Loureco M.V."/>
            <person name="Andreote F.D."/>
        </authorList>
    </citation>
    <scope>NUCLEOTIDE SEQUENCE [LARGE SCALE GENOMIC DNA]</scope>
    <source>
        <strain evidence="2 3">HEX-2 MGV</strain>
    </source>
</reference>
<feature type="signal peptide" evidence="1">
    <location>
        <begin position="1"/>
        <end position="20"/>
    </location>
</feature>
<sequence length="262" mass="29708">MRNLLVWLPLLMLCPGLAFGQKVDPAQASPKAVVQATFKALYDSDFDRIIALTDPKSKEAYSKFLMELFEGNPQDPMVVQLKEQLRPIDTKEEVSQAGPDGVLKQKYENTYRGITKEQLRKSSPELDILGVIVESAECAHVITRSVSLHVIEETCHKSNGKWYMVLDEGLPRLWRRSKAIHEKHIPDIEDIVSEFQSAKVLGYVPDGNDHVHALCRVQVKVAGITFEDLILHPVYKGELAWDHLDDKDQTELIAALRERWGI</sequence>
<evidence type="ECO:0000256" key="1">
    <source>
        <dbReference type="SAM" id="SignalP"/>
    </source>
</evidence>
<dbReference type="OrthoDB" id="10000385at2"/>
<dbReference type="Proteomes" id="UP000240009">
    <property type="component" value="Unassembled WGS sequence"/>
</dbReference>
<proteinExistence type="predicted"/>
<dbReference type="RefSeq" id="WP_105349722.1">
    <property type="nucleotide sequence ID" value="NZ_PUIA01000010.1"/>
</dbReference>
<comment type="caution">
    <text evidence="2">The sequence shown here is derived from an EMBL/GenBank/DDBJ whole genome shotgun (WGS) entry which is preliminary data.</text>
</comment>
<accession>A0A2S8G8N2</accession>
<dbReference type="AlphaFoldDB" id="A0A2S8G8N2"/>
<feature type="chain" id="PRO_5015584560" evidence="1">
    <location>
        <begin position="21"/>
        <end position="262"/>
    </location>
</feature>